<reference evidence="2" key="1">
    <citation type="submission" date="2021-02" db="EMBL/GenBank/DDBJ databases">
        <authorList>
            <person name="Nowell W R."/>
        </authorList>
    </citation>
    <scope>NUCLEOTIDE SEQUENCE</scope>
</reference>
<evidence type="ECO:0000313" key="2">
    <source>
        <dbReference type="EMBL" id="CAF0775738.1"/>
    </source>
</evidence>
<evidence type="ECO:0000313" key="4">
    <source>
        <dbReference type="Proteomes" id="UP000663829"/>
    </source>
</evidence>
<sequence length="163" mass="18948">MVSDVPHYNTLTVKLRANLTLNGTNLITMNRKKLLVVGLLNFACPTCWNQATRFNDLYNDLQHKEMTESVVQILLINEKRARNSYTQSHFQKLRVLQDNENDEIIKKLGGKSMDTFVFGRCGYLQFSQHHPDSLLENPKNYQLLLNQIYSAVKNKRRCQKLCS</sequence>
<gene>
    <name evidence="2" type="ORF">GPM918_LOCUS2181</name>
    <name evidence="3" type="ORF">SRO942_LOCUS2181</name>
</gene>
<dbReference type="Proteomes" id="UP000663829">
    <property type="component" value="Unassembled WGS sequence"/>
</dbReference>
<keyword evidence="4" id="KW-1185">Reference proteome</keyword>
<comment type="caution">
    <text evidence="2">The sequence shown here is derived from an EMBL/GenBank/DDBJ whole genome shotgun (WGS) entry which is preliminary data.</text>
</comment>
<dbReference type="EMBL" id="CAJOBC010000233">
    <property type="protein sequence ID" value="CAF3558294.1"/>
    <property type="molecule type" value="Genomic_DNA"/>
</dbReference>
<dbReference type="SUPFAM" id="SSF52833">
    <property type="entry name" value="Thioredoxin-like"/>
    <property type="match status" value="1"/>
</dbReference>
<proteinExistence type="predicted"/>
<dbReference type="AlphaFoldDB" id="A0A813R2T7"/>
<dbReference type="EMBL" id="CAJNOQ010000233">
    <property type="protein sequence ID" value="CAF0775738.1"/>
    <property type="molecule type" value="Genomic_DNA"/>
</dbReference>
<name>A0A813R2T7_9BILA</name>
<accession>A0A813R2T7</accession>
<dbReference type="InterPro" id="IPR007671">
    <property type="entry name" value="Selenoprotein-P_N"/>
</dbReference>
<dbReference type="Proteomes" id="UP000681722">
    <property type="component" value="Unassembled WGS sequence"/>
</dbReference>
<dbReference type="Pfam" id="PF04592">
    <property type="entry name" value="SelP_N"/>
    <property type="match status" value="1"/>
</dbReference>
<protein>
    <recommendedName>
        <fullName evidence="1">Selenoprotein P N-terminal domain-containing protein</fullName>
    </recommendedName>
</protein>
<feature type="domain" description="Selenoprotein P N-terminal" evidence="1">
    <location>
        <begin position="28"/>
        <end position="138"/>
    </location>
</feature>
<evidence type="ECO:0000259" key="1">
    <source>
        <dbReference type="Pfam" id="PF04592"/>
    </source>
</evidence>
<evidence type="ECO:0000313" key="3">
    <source>
        <dbReference type="EMBL" id="CAF3558294.1"/>
    </source>
</evidence>
<dbReference type="InterPro" id="IPR036249">
    <property type="entry name" value="Thioredoxin-like_sf"/>
</dbReference>
<organism evidence="2 4">
    <name type="scientific">Didymodactylos carnosus</name>
    <dbReference type="NCBI Taxonomy" id="1234261"/>
    <lineage>
        <taxon>Eukaryota</taxon>
        <taxon>Metazoa</taxon>
        <taxon>Spiralia</taxon>
        <taxon>Gnathifera</taxon>
        <taxon>Rotifera</taxon>
        <taxon>Eurotatoria</taxon>
        <taxon>Bdelloidea</taxon>
        <taxon>Philodinida</taxon>
        <taxon>Philodinidae</taxon>
        <taxon>Didymodactylos</taxon>
    </lineage>
</organism>
<dbReference type="OrthoDB" id="9989405at2759"/>
<dbReference type="Gene3D" id="3.40.30.10">
    <property type="entry name" value="Glutaredoxin"/>
    <property type="match status" value="1"/>
</dbReference>